<evidence type="ECO:0000313" key="6">
    <source>
        <dbReference type="Proteomes" id="UP000182762"/>
    </source>
</evidence>
<dbReference type="GeneID" id="93710603"/>
<dbReference type="Gene3D" id="3.40.30.10">
    <property type="entry name" value="Glutaredoxin"/>
    <property type="match status" value="1"/>
</dbReference>
<evidence type="ECO:0000259" key="4">
    <source>
        <dbReference type="PROSITE" id="PS51352"/>
    </source>
</evidence>
<feature type="transmembrane region" description="Helical" evidence="3">
    <location>
        <begin position="5"/>
        <end position="25"/>
    </location>
</feature>
<dbReference type="EMBL" id="FOXX01000004">
    <property type="protein sequence ID" value="SFQ54361.1"/>
    <property type="molecule type" value="Genomic_DNA"/>
</dbReference>
<keyword evidence="6" id="KW-1185">Reference proteome</keyword>
<reference evidence="5 6" key="1">
    <citation type="submission" date="2016-10" db="EMBL/GenBank/DDBJ databases">
        <authorList>
            <person name="Varghese N."/>
            <person name="Submissions S."/>
        </authorList>
    </citation>
    <scope>NUCLEOTIDE SEQUENCE [LARGE SCALE GENOMIC DNA]</scope>
    <source>
        <strain evidence="5 6">DSM 13796</strain>
    </source>
</reference>
<evidence type="ECO:0000256" key="3">
    <source>
        <dbReference type="SAM" id="Phobius"/>
    </source>
</evidence>
<feature type="domain" description="Thioredoxin" evidence="4">
    <location>
        <begin position="31"/>
        <end position="197"/>
    </location>
</feature>
<dbReference type="InterPro" id="IPR013766">
    <property type="entry name" value="Thioredoxin_domain"/>
</dbReference>
<dbReference type="Pfam" id="PF02630">
    <property type="entry name" value="SCO1-SenC"/>
    <property type="match status" value="1"/>
</dbReference>
<organism evidence="5 6">
    <name type="scientific">Priestia endophytica DSM 13796</name>
    <dbReference type="NCBI Taxonomy" id="1121089"/>
    <lineage>
        <taxon>Bacteria</taxon>
        <taxon>Bacillati</taxon>
        <taxon>Bacillota</taxon>
        <taxon>Bacilli</taxon>
        <taxon>Bacillales</taxon>
        <taxon>Bacillaceae</taxon>
        <taxon>Priestia</taxon>
    </lineage>
</organism>
<accession>A0A1I5ZD23</accession>
<dbReference type="CDD" id="cd02968">
    <property type="entry name" value="SCO"/>
    <property type="match status" value="1"/>
</dbReference>
<sequence length="198" mass="22919">MKRKYLLAIFLTIIVIAFALVYWLWPNNEKLPVLDELKPVALQNVHGGEYDFKSEKVKLVTFFYTNCPDICPLTMSDFKDLQAELKKDEIFGSKVELVAISLDPEQDTPSVVKKYAESFGADSSGWKWLRGSLKDTKKIADDLKMQYKKGEGNFLSHSTTMYLIDENNKIRALYDMAYSEEPIDKRKILRDIQYLVNQ</sequence>
<dbReference type="InterPro" id="IPR003782">
    <property type="entry name" value="SCO1/SenC"/>
</dbReference>
<dbReference type="SUPFAM" id="SSF52833">
    <property type="entry name" value="Thioredoxin-like"/>
    <property type="match status" value="1"/>
</dbReference>
<comment type="caution">
    <text evidence="5">The sequence shown here is derived from an EMBL/GenBank/DDBJ whole genome shotgun (WGS) entry which is preliminary data.</text>
</comment>
<dbReference type="InterPro" id="IPR036249">
    <property type="entry name" value="Thioredoxin-like_sf"/>
</dbReference>
<gene>
    <name evidence="5" type="ORF">SAMN02745910_01922</name>
</gene>
<dbReference type="PROSITE" id="PS51352">
    <property type="entry name" value="THIOREDOXIN_2"/>
    <property type="match status" value="1"/>
</dbReference>
<evidence type="ECO:0000256" key="2">
    <source>
        <dbReference type="ARBA" id="ARBA00023008"/>
    </source>
</evidence>
<name>A0A1I5ZD23_9BACI</name>
<keyword evidence="3" id="KW-0812">Transmembrane</keyword>
<comment type="similarity">
    <text evidence="1">Belongs to the SCO1/2 family.</text>
</comment>
<dbReference type="PANTHER" id="PTHR12151">
    <property type="entry name" value="ELECTRON TRANSPORT PROTIN SCO1/SENC FAMILY MEMBER"/>
    <property type="match status" value="1"/>
</dbReference>
<dbReference type="PANTHER" id="PTHR12151:SF25">
    <property type="entry name" value="LINALOOL DEHYDRATASE_ISOMERASE DOMAIN-CONTAINING PROTEIN"/>
    <property type="match status" value="1"/>
</dbReference>
<keyword evidence="3" id="KW-0472">Membrane</keyword>
<dbReference type="Proteomes" id="UP000182762">
    <property type="component" value="Unassembled WGS sequence"/>
</dbReference>
<protein>
    <submittedName>
        <fullName evidence="5">Protein SCO1/2</fullName>
    </submittedName>
</protein>
<keyword evidence="3" id="KW-1133">Transmembrane helix</keyword>
<evidence type="ECO:0000313" key="5">
    <source>
        <dbReference type="EMBL" id="SFQ54361.1"/>
    </source>
</evidence>
<proteinExistence type="inferred from homology"/>
<dbReference type="RefSeq" id="WP_061804366.1">
    <property type="nucleotide sequence ID" value="NZ_FOXX01000004.1"/>
</dbReference>
<keyword evidence="2" id="KW-0186">Copper</keyword>
<evidence type="ECO:0000256" key="1">
    <source>
        <dbReference type="ARBA" id="ARBA00010996"/>
    </source>
</evidence>